<sequence>MAKRKSKFKTPDSLNIQAALEAGKYTEQDQFIFDQKQARKLARFYDTPEALKLYLSGDKNTTLQLFSDGGKVKFIQNKLPSKQDVAHIDWINFTCNAESYNTDFAITDDELIVMASAICKSIFGFGITVKRPNGAFFYNTSYELGDGYGLLCYGGQNNTLLVSINGTGCGQCSLGWQLRLYRFLEAAISPTITRIDLTHDIYDAPDFTIDHFRGVYDRGGFTTYRNPPSISMVGNWHTKDQKGRTLYIGSRTAGLYLRIYEKGKQVQSQDKPTWLRFEAELKSCDRIIPHDVLLNPHEYLAGTYPALRFINHKQTHIEKQRHEVRADFDHRVKWAKRQSGGFLHLLIELGYSQAEILEMLEGEKVPKAFRQKFLDNPNPSICEQAAQIDSTQSLPNLNFLDIEE</sequence>
<dbReference type="EMBL" id="JBHTJW010000002">
    <property type="protein sequence ID" value="MFD0930212.1"/>
    <property type="molecule type" value="Genomic_DNA"/>
</dbReference>
<comment type="caution">
    <text evidence="2">The sequence shown here is derived from an EMBL/GenBank/DDBJ whole genome shotgun (WGS) entry which is preliminary data.</text>
</comment>
<protein>
    <submittedName>
        <fullName evidence="2">Replication initiation factor domain-containing protein</fullName>
    </submittedName>
</protein>
<dbReference type="GO" id="GO:0003743">
    <property type="term" value="F:translation initiation factor activity"/>
    <property type="evidence" value="ECO:0007669"/>
    <property type="project" value="UniProtKB-KW"/>
</dbReference>
<accession>A0ABW3GHW9</accession>
<dbReference type="Proteomes" id="UP001597106">
    <property type="component" value="Unassembled WGS sequence"/>
</dbReference>
<keyword evidence="2" id="KW-0648">Protein biosynthesis</keyword>
<gene>
    <name evidence="2" type="ORF">ACFQ1T_10545</name>
</gene>
<evidence type="ECO:0000259" key="1">
    <source>
        <dbReference type="Pfam" id="PF02486"/>
    </source>
</evidence>
<feature type="domain" description="Replication initiation protein-like C-terminal" evidence="1">
    <location>
        <begin position="191"/>
        <end position="336"/>
    </location>
</feature>
<dbReference type="RefSeq" id="WP_379076333.1">
    <property type="nucleotide sequence ID" value="NZ_JBHTJW010000002.1"/>
</dbReference>
<organism evidence="2 3">
    <name type="scientific">Methylophilus glucosoxydans</name>
    <dbReference type="NCBI Taxonomy" id="752553"/>
    <lineage>
        <taxon>Bacteria</taxon>
        <taxon>Pseudomonadati</taxon>
        <taxon>Pseudomonadota</taxon>
        <taxon>Betaproteobacteria</taxon>
        <taxon>Nitrosomonadales</taxon>
        <taxon>Methylophilaceae</taxon>
        <taxon>Methylophilus</taxon>
    </lineage>
</organism>
<reference evidence="3" key="1">
    <citation type="journal article" date="2019" name="Int. J. Syst. Evol. Microbiol.">
        <title>The Global Catalogue of Microorganisms (GCM) 10K type strain sequencing project: providing services to taxonomists for standard genome sequencing and annotation.</title>
        <authorList>
            <consortium name="The Broad Institute Genomics Platform"/>
            <consortium name="The Broad Institute Genome Sequencing Center for Infectious Disease"/>
            <person name="Wu L."/>
            <person name="Ma J."/>
        </authorList>
    </citation>
    <scope>NUCLEOTIDE SEQUENCE [LARGE SCALE GENOMIC DNA]</scope>
    <source>
        <strain evidence="3">CCUG 59685</strain>
    </source>
</reference>
<name>A0ABW3GHW9_9PROT</name>
<dbReference type="Pfam" id="PF02486">
    <property type="entry name" value="Rep_trans"/>
    <property type="match status" value="1"/>
</dbReference>
<keyword evidence="2" id="KW-0396">Initiation factor</keyword>
<keyword evidence="3" id="KW-1185">Reference proteome</keyword>
<proteinExistence type="predicted"/>
<dbReference type="InterPro" id="IPR003491">
    <property type="entry name" value="REP-like_C"/>
</dbReference>
<evidence type="ECO:0000313" key="3">
    <source>
        <dbReference type="Proteomes" id="UP001597106"/>
    </source>
</evidence>
<evidence type="ECO:0000313" key="2">
    <source>
        <dbReference type="EMBL" id="MFD0930212.1"/>
    </source>
</evidence>